<evidence type="ECO:0000256" key="1">
    <source>
        <dbReference type="ARBA" id="ARBA00022450"/>
    </source>
</evidence>
<gene>
    <name evidence="4" type="ORF">DAY19_06405</name>
</gene>
<protein>
    <submittedName>
        <fullName evidence="4">Acyl carrier protein</fullName>
    </submittedName>
</protein>
<dbReference type="SMART" id="SM00823">
    <property type="entry name" value="PKS_PP"/>
    <property type="match status" value="1"/>
</dbReference>
<comment type="caution">
    <text evidence="4">The sequence shown here is derived from an EMBL/GenBank/DDBJ whole genome shotgun (WGS) entry which is preliminary data.</text>
</comment>
<name>A0ABY0IED4_9BACT</name>
<dbReference type="Gene3D" id="1.10.1200.10">
    <property type="entry name" value="ACP-like"/>
    <property type="match status" value="1"/>
</dbReference>
<dbReference type="InterPro" id="IPR020806">
    <property type="entry name" value="PKS_PP-bd"/>
</dbReference>
<dbReference type="InterPro" id="IPR009081">
    <property type="entry name" value="PP-bd_ACP"/>
</dbReference>
<evidence type="ECO:0000313" key="4">
    <source>
        <dbReference type="EMBL" id="RZF21313.1"/>
    </source>
</evidence>
<dbReference type="Proteomes" id="UP000443582">
    <property type="component" value="Unassembled WGS sequence"/>
</dbReference>
<organism evidence="4 5">
    <name type="scientific">Halobacteriovorax vibrionivorans</name>
    <dbReference type="NCBI Taxonomy" id="2152716"/>
    <lineage>
        <taxon>Bacteria</taxon>
        <taxon>Pseudomonadati</taxon>
        <taxon>Bdellovibrionota</taxon>
        <taxon>Bacteriovoracia</taxon>
        <taxon>Bacteriovoracales</taxon>
        <taxon>Halobacteriovoraceae</taxon>
        <taxon>Halobacteriovorax</taxon>
    </lineage>
</organism>
<dbReference type="RefSeq" id="WP_114706381.1">
    <property type="nucleotide sequence ID" value="NZ_QDKL01000002.1"/>
</dbReference>
<proteinExistence type="predicted"/>
<evidence type="ECO:0000313" key="5">
    <source>
        <dbReference type="Proteomes" id="UP000443582"/>
    </source>
</evidence>
<dbReference type="InterPro" id="IPR036736">
    <property type="entry name" value="ACP-like_sf"/>
</dbReference>
<feature type="domain" description="Carrier" evidence="3">
    <location>
        <begin position="1"/>
        <end position="75"/>
    </location>
</feature>
<keyword evidence="1" id="KW-0596">Phosphopantetheine</keyword>
<accession>A0ABY0IED4</accession>
<dbReference type="EMBL" id="QDKL01000002">
    <property type="protein sequence ID" value="RZF21313.1"/>
    <property type="molecule type" value="Genomic_DNA"/>
</dbReference>
<dbReference type="Pfam" id="PF00550">
    <property type="entry name" value="PP-binding"/>
    <property type="match status" value="1"/>
</dbReference>
<evidence type="ECO:0000256" key="2">
    <source>
        <dbReference type="ARBA" id="ARBA00022553"/>
    </source>
</evidence>
<sequence>MAQKLLTYLNEAIAEVSDKEVVLSEDTKFATLGLDSYDAMSFIARLKEDFEDLPVTIFLQCQTTTDLIKYLENNHKEEMEELWKQD</sequence>
<reference evidence="5" key="1">
    <citation type="journal article" date="2019" name="Int. J. Syst. Evol. Microbiol.">
        <title>Halobacteriovorax valvorus sp. nov., a novel prokaryotic predator isolated from coastal seawater of China.</title>
        <authorList>
            <person name="Chen M.-X."/>
        </authorList>
    </citation>
    <scope>NUCLEOTIDE SEQUENCE [LARGE SCALE GENOMIC DNA]</scope>
    <source>
        <strain evidence="5">BL9</strain>
    </source>
</reference>
<evidence type="ECO:0000259" key="3">
    <source>
        <dbReference type="PROSITE" id="PS50075"/>
    </source>
</evidence>
<keyword evidence="2" id="KW-0597">Phosphoprotein</keyword>
<dbReference type="SUPFAM" id="SSF47336">
    <property type="entry name" value="ACP-like"/>
    <property type="match status" value="1"/>
</dbReference>
<dbReference type="PROSITE" id="PS50075">
    <property type="entry name" value="CARRIER"/>
    <property type="match status" value="1"/>
</dbReference>
<keyword evidence="5" id="KW-1185">Reference proteome</keyword>